<evidence type="ECO:0000256" key="15">
    <source>
        <dbReference type="ARBA" id="ARBA00023157"/>
    </source>
</evidence>
<dbReference type="EC" id="2.4.1.-" evidence="19"/>
<evidence type="ECO:0000256" key="4">
    <source>
        <dbReference type="ARBA" id="ARBA00005680"/>
    </source>
</evidence>
<dbReference type="Gene3D" id="3.90.550.10">
    <property type="entry name" value="Spore Coat Polysaccharide Biosynthesis Protein SpsA, Chain A"/>
    <property type="match status" value="1"/>
</dbReference>
<comment type="similarity">
    <text evidence="4 19">Belongs to the glycosyltransferase 2 family. GalNAc-T subfamily.</text>
</comment>
<evidence type="ECO:0000256" key="19">
    <source>
        <dbReference type="RuleBase" id="RU361242"/>
    </source>
</evidence>
<comment type="caution">
    <text evidence="21">The sequence shown here is derived from an EMBL/GenBank/DDBJ whole genome shotgun (WGS) entry which is preliminary data.</text>
</comment>
<feature type="domain" description="Ricin B lectin" evidence="20">
    <location>
        <begin position="410"/>
        <end position="536"/>
    </location>
</feature>
<sequence>MIIRKRRVFAVALIVIWLLGILYFTSDSGLLRSEPPKYIHKEVGVERPAFDEEAYLKGGALKDGEDKYDRNQFNQAASDAIGGDRTVPDTRHSQCRYKEYSKELPATTVIITFHNEGRSTLLRTVKSILNKSPPSLITEIILVDDFSDNVDDGQLLLGLPKVKVLRNDKREGLIRSRVKGANAATSTILTFLDSHCECNVGWLEPLLQRIVEDRTVVVSPIIDVINMDDFNYLGASADIKGGFDWSLHFKWDSLTTKEKQARKKNPVAPIRTPMIAGGLFVVEKAWFEKLGQYDVMMDIWGGENFEISFRTWQCGGSMEIIPCSRVGHVFRKRHPYSFPDGNANTYMKNTRRTAEVWMDEFKRFYYAARPMARSANYGSVKSRKELRERLKCKPFKWYLETVYPDLQVPDSKDVSFGELKQGKKCLDTLGSQAGGSIGLFDCHGQAGNQEWALTKTSLVRHHDMCLTLKDSSPGRPVVIEGCRDTDNEQMWEHTPKRTLRHRQSGLCLDSKDVKSGQHVTVDNCDIDNYSQIWQFSLNMNN</sequence>
<evidence type="ECO:0000256" key="1">
    <source>
        <dbReference type="ARBA" id="ARBA00001936"/>
    </source>
</evidence>
<dbReference type="Pfam" id="PF00652">
    <property type="entry name" value="Ricin_B_lectin"/>
    <property type="match status" value="1"/>
</dbReference>
<dbReference type="AlphaFoldDB" id="A0A3M6UG72"/>
<dbReference type="GO" id="GO:0004653">
    <property type="term" value="F:polypeptide N-acetylgalactosaminyltransferase activity"/>
    <property type="evidence" value="ECO:0007669"/>
    <property type="project" value="UniProtKB-EC"/>
</dbReference>
<name>A0A3M6UG72_POCDA</name>
<evidence type="ECO:0000256" key="13">
    <source>
        <dbReference type="ARBA" id="ARBA00023034"/>
    </source>
</evidence>
<dbReference type="UniPathway" id="UPA00378"/>
<dbReference type="Proteomes" id="UP000275408">
    <property type="component" value="Unassembled WGS sequence"/>
</dbReference>
<dbReference type="InterPro" id="IPR035992">
    <property type="entry name" value="Ricin_B-like_lectins"/>
</dbReference>
<dbReference type="SUPFAM" id="SSF50370">
    <property type="entry name" value="Ricin B-like lectins"/>
    <property type="match status" value="1"/>
</dbReference>
<evidence type="ECO:0000259" key="20">
    <source>
        <dbReference type="SMART" id="SM00458"/>
    </source>
</evidence>
<dbReference type="OMA" id="QEWAFSK"/>
<evidence type="ECO:0000256" key="12">
    <source>
        <dbReference type="ARBA" id="ARBA00022989"/>
    </source>
</evidence>
<dbReference type="CDD" id="cd02510">
    <property type="entry name" value="pp-GalNAc-T"/>
    <property type="match status" value="1"/>
</dbReference>
<evidence type="ECO:0000256" key="11">
    <source>
        <dbReference type="ARBA" id="ARBA00022968"/>
    </source>
</evidence>
<evidence type="ECO:0000256" key="16">
    <source>
        <dbReference type="ARBA" id="ARBA00023211"/>
    </source>
</evidence>
<dbReference type="CDD" id="cd23434">
    <property type="entry name" value="beta-trefoil_Ricin_GALNT2"/>
    <property type="match status" value="1"/>
</dbReference>
<keyword evidence="8" id="KW-0812">Transmembrane</keyword>
<dbReference type="GO" id="GO:0046872">
    <property type="term" value="F:metal ion binding"/>
    <property type="evidence" value="ECO:0007669"/>
    <property type="project" value="UniProtKB-KW"/>
</dbReference>
<dbReference type="SMART" id="SM00458">
    <property type="entry name" value="RICIN"/>
    <property type="match status" value="1"/>
</dbReference>
<keyword evidence="16 19" id="KW-0464">Manganese</keyword>
<comment type="catalytic activity">
    <reaction evidence="17">
        <text>L-threonyl-[protein] + UDP-N-acetyl-alpha-D-galactosamine = a 3-O-[N-acetyl-alpha-D-galactosaminyl]-L-threonyl-[protein] + UDP + H(+)</text>
        <dbReference type="Rhea" id="RHEA:52424"/>
        <dbReference type="Rhea" id="RHEA-COMP:11060"/>
        <dbReference type="Rhea" id="RHEA-COMP:11689"/>
        <dbReference type="ChEBI" id="CHEBI:15378"/>
        <dbReference type="ChEBI" id="CHEBI:30013"/>
        <dbReference type="ChEBI" id="CHEBI:58223"/>
        <dbReference type="ChEBI" id="CHEBI:67138"/>
        <dbReference type="ChEBI" id="CHEBI:87075"/>
        <dbReference type="EC" id="2.4.1.41"/>
    </reaction>
</comment>
<dbReference type="SUPFAM" id="SSF53448">
    <property type="entry name" value="Nucleotide-diphospho-sugar transferases"/>
    <property type="match status" value="1"/>
</dbReference>
<dbReference type="OrthoDB" id="429263at2759"/>
<dbReference type="PANTHER" id="PTHR11675:SF119">
    <property type="entry name" value="POLYPEPTIDE N-ACETYLGALACTOSAMINYLTRANSFERASE 2"/>
    <property type="match status" value="1"/>
</dbReference>
<comment type="cofactor">
    <cofactor evidence="1 19">
        <name>Mn(2+)</name>
        <dbReference type="ChEBI" id="CHEBI:29035"/>
    </cofactor>
</comment>
<keyword evidence="7 19" id="KW-0808">Transferase</keyword>
<comment type="catalytic activity">
    <reaction evidence="18">
        <text>L-seryl-[protein] + UDP-N-acetyl-alpha-D-galactosamine = a 3-O-[N-acetyl-alpha-D-galactosaminyl]-L-seryl-[protein] + UDP + H(+)</text>
        <dbReference type="Rhea" id="RHEA:23956"/>
        <dbReference type="Rhea" id="RHEA-COMP:9863"/>
        <dbReference type="Rhea" id="RHEA-COMP:12788"/>
        <dbReference type="ChEBI" id="CHEBI:15378"/>
        <dbReference type="ChEBI" id="CHEBI:29999"/>
        <dbReference type="ChEBI" id="CHEBI:53604"/>
        <dbReference type="ChEBI" id="CHEBI:58223"/>
        <dbReference type="ChEBI" id="CHEBI:67138"/>
        <dbReference type="EC" id="2.4.1.41"/>
    </reaction>
</comment>
<dbReference type="Pfam" id="PF00535">
    <property type="entry name" value="Glycos_transf_2"/>
    <property type="match status" value="1"/>
</dbReference>
<proteinExistence type="inferred from homology"/>
<protein>
    <recommendedName>
        <fullName evidence="5 19">Polypeptide N-acetylgalactosaminyltransferase</fullName>
        <ecNumber evidence="19">2.4.1.-</ecNumber>
    </recommendedName>
    <alternativeName>
        <fullName evidence="19">Protein-UDP acetylgalactosaminyltransferase</fullName>
    </alternativeName>
</protein>
<comment type="pathway">
    <text evidence="3 19">Protein modification; protein glycosylation.</text>
</comment>
<keyword evidence="6 19" id="KW-0328">Glycosyltransferase</keyword>
<gene>
    <name evidence="21" type="ORF">pdam_00022574</name>
</gene>
<keyword evidence="15 19" id="KW-1015">Disulfide bond</keyword>
<dbReference type="EMBL" id="RCHS01001622">
    <property type="protein sequence ID" value="RMX52494.1"/>
    <property type="molecule type" value="Genomic_DNA"/>
</dbReference>
<evidence type="ECO:0000256" key="5">
    <source>
        <dbReference type="ARBA" id="ARBA00012644"/>
    </source>
</evidence>
<dbReference type="InterPro" id="IPR001173">
    <property type="entry name" value="Glyco_trans_2-like"/>
</dbReference>
<evidence type="ECO:0000256" key="14">
    <source>
        <dbReference type="ARBA" id="ARBA00023136"/>
    </source>
</evidence>
<dbReference type="PANTHER" id="PTHR11675">
    <property type="entry name" value="N-ACETYLGALACTOSAMINYLTRANSFERASE"/>
    <property type="match status" value="1"/>
</dbReference>
<keyword evidence="13 19" id="KW-0333">Golgi apparatus</keyword>
<dbReference type="InterPro" id="IPR000772">
    <property type="entry name" value="Ricin_B_lectin"/>
</dbReference>
<evidence type="ECO:0000256" key="10">
    <source>
        <dbReference type="ARBA" id="ARBA00022734"/>
    </source>
</evidence>
<dbReference type="GO" id="GO:0006493">
    <property type="term" value="P:protein O-linked glycosylation"/>
    <property type="evidence" value="ECO:0007669"/>
    <property type="project" value="UniProtKB-ARBA"/>
</dbReference>
<keyword evidence="12" id="KW-1133">Transmembrane helix</keyword>
<dbReference type="PROSITE" id="PS50231">
    <property type="entry name" value="RICIN_B_LECTIN"/>
    <property type="match status" value="1"/>
</dbReference>
<dbReference type="InterPro" id="IPR045885">
    <property type="entry name" value="GalNAc-T"/>
</dbReference>
<keyword evidence="10 19" id="KW-0430">Lectin</keyword>
<dbReference type="InterPro" id="IPR029044">
    <property type="entry name" value="Nucleotide-diphossugar_trans"/>
</dbReference>
<evidence type="ECO:0000256" key="3">
    <source>
        <dbReference type="ARBA" id="ARBA00004922"/>
    </source>
</evidence>
<dbReference type="GO" id="GO:0000139">
    <property type="term" value="C:Golgi membrane"/>
    <property type="evidence" value="ECO:0007669"/>
    <property type="project" value="UniProtKB-SubCell"/>
</dbReference>
<evidence type="ECO:0000256" key="8">
    <source>
        <dbReference type="ARBA" id="ARBA00022692"/>
    </source>
</evidence>
<evidence type="ECO:0000256" key="17">
    <source>
        <dbReference type="ARBA" id="ARBA00050905"/>
    </source>
</evidence>
<evidence type="ECO:0000256" key="6">
    <source>
        <dbReference type="ARBA" id="ARBA00022676"/>
    </source>
</evidence>
<keyword evidence="9" id="KW-0479">Metal-binding</keyword>
<dbReference type="Gene3D" id="2.80.10.50">
    <property type="match status" value="1"/>
</dbReference>
<comment type="subcellular location">
    <subcellularLocation>
        <location evidence="2 19">Golgi apparatus membrane</location>
        <topology evidence="2 19">Single-pass type II membrane protein</topology>
    </subcellularLocation>
</comment>
<dbReference type="FunFam" id="3.90.550.10:FF:000020">
    <property type="entry name" value="Polypeptide N-acetylgalactosaminyltransferase"/>
    <property type="match status" value="1"/>
</dbReference>
<reference evidence="21 22" key="1">
    <citation type="journal article" date="2018" name="Sci. Rep.">
        <title>Comparative analysis of the Pocillopora damicornis genome highlights role of immune system in coral evolution.</title>
        <authorList>
            <person name="Cunning R."/>
            <person name="Bay R.A."/>
            <person name="Gillette P."/>
            <person name="Baker A.C."/>
            <person name="Traylor-Knowles N."/>
        </authorList>
    </citation>
    <scope>NUCLEOTIDE SEQUENCE [LARGE SCALE GENOMIC DNA]</scope>
    <source>
        <strain evidence="21">RSMAS</strain>
        <tissue evidence="21">Whole animal</tissue>
    </source>
</reference>
<keyword evidence="11" id="KW-0735">Signal-anchor</keyword>
<evidence type="ECO:0000256" key="7">
    <source>
        <dbReference type="ARBA" id="ARBA00022679"/>
    </source>
</evidence>
<organism evidence="21 22">
    <name type="scientific">Pocillopora damicornis</name>
    <name type="common">Cauliflower coral</name>
    <name type="synonym">Millepora damicornis</name>
    <dbReference type="NCBI Taxonomy" id="46731"/>
    <lineage>
        <taxon>Eukaryota</taxon>
        <taxon>Metazoa</taxon>
        <taxon>Cnidaria</taxon>
        <taxon>Anthozoa</taxon>
        <taxon>Hexacorallia</taxon>
        <taxon>Scleractinia</taxon>
        <taxon>Astrocoeniina</taxon>
        <taxon>Pocilloporidae</taxon>
        <taxon>Pocillopora</taxon>
    </lineage>
</organism>
<evidence type="ECO:0000256" key="2">
    <source>
        <dbReference type="ARBA" id="ARBA00004323"/>
    </source>
</evidence>
<dbReference type="GO" id="GO:0030246">
    <property type="term" value="F:carbohydrate binding"/>
    <property type="evidence" value="ECO:0007669"/>
    <property type="project" value="UniProtKB-KW"/>
</dbReference>
<evidence type="ECO:0000313" key="21">
    <source>
        <dbReference type="EMBL" id="RMX52494.1"/>
    </source>
</evidence>
<evidence type="ECO:0000256" key="18">
    <source>
        <dbReference type="ARBA" id="ARBA00052209"/>
    </source>
</evidence>
<evidence type="ECO:0000256" key="9">
    <source>
        <dbReference type="ARBA" id="ARBA00022723"/>
    </source>
</evidence>
<keyword evidence="22" id="KW-1185">Reference proteome</keyword>
<evidence type="ECO:0000313" key="22">
    <source>
        <dbReference type="Proteomes" id="UP000275408"/>
    </source>
</evidence>
<keyword evidence="14" id="KW-0472">Membrane</keyword>
<accession>A0A3M6UG72</accession>